<proteinExistence type="predicted"/>
<sequence length="391" mass="43572">MRTASSLSENEGLMVHDHGVGMKILVMMSQEIADDVLATFPKLQDAVEQTATDTGSRWKQRRPKNGVNLFELEPNSGNDADVAHAFLATAELRCHVNEVLSVLVHQDSEEMDATVNSLGGRKVRGGGVYYQQLHLLESQLVNDVNTQPDAALFGVQTVVVRPKLSVRRSSKLRIGFSTCTIRFPKRDRAYHLMKTLPKRVHSRVVSESESGVLEGKHDHVATGWDIRLVNQAAYGSGNHTTRVIAHPYISAVPPSEFGRLHPASLSSSVLAQHRKSYASPDAERVASVLTKSLCEFETVIRRRRLGFQTFVSHAKEEAVDSPICLICRVTFSFFRRDHFCRICGHVVCGECSGMYDVEAPIGRVYKQRYCIACIRRVDACHFDDEDLVPAL</sequence>
<organism evidence="6 7">
    <name type="scientific">Pythium oligandrum</name>
    <name type="common">Mycoparasitic fungus</name>
    <dbReference type="NCBI Taxonomy" id="41045"/>
    <lineage>
        <taxon>Eukaryota</taxon>
        <taxon>Sar</taxon>
        <taxon>Stramenopiles</taxon>
        <taxon>Oomycota</taxon>
        <taxon>Peronosporomycetes</taxon>
        <taxon>Pythiales</taxon>
        <taxon>Pythiaceae</taxon>
        <taxon>Pythium</taxon>
    </lineage>
</organism>
<dbReference type="PANTHER" id="PTHR43102">
    <property type="entry name" value="SLR1143 PROTEIN"/>
    <property type="match status" value="1"/>
</dbReference>
<evidence type="ECO:0000256" key="1">
    <source>
        <dbReference type="ARBA" id="ARBA00022723"/>
    </source>
</evidence>
<dbReference type="CDD" id="cd00065">
    <property type="entry name" value="FYVE_like_SF"/>
    <property type="match status" value="1"/>
</dbReference>
<feature type="domain" description="FYVE-type" evidence="5">
    <location>
        <begin position="318"/>
        <end position="378"/>
    </location>
</feature>
<dbReference type="Pfam" id="PF01363">
    <property type="entry name" value="FYVE"/>
    <property type="match status" value="1"/>
</dbReference>
<reference evidence="6" key="1">
    <citation type="submission" date="2019-03" db="EMBL/GenBank/DDBJ databases">
        <title>Long read genome sequence of the mycoparasitic Pythium oligandrum ATCC 38472 isolated from sugarbeet rhizosphere.</title>
        <authorList>
            <person name="Gaulin E."/>
        </authorList>
    </citation>
    <scope>NUCLEOTIDE SEQUENCE</scope>
    <source>
        <strain evidence="6">ATCC 38472_TT</strain>
    </source>
</reference>
<dbReference type="OrthoDB" id="166134at2759"/>
<dbReference type="SMART" id="SM00064">
    <property type="entry name" value="FYVE"/>
    <property type="match status" value="1"/>
</dbReference>
<keyword evidence="2 4" id="KW-0863">Zinc-finger</keyword>
<dbReference type="Proteomes" id="UP000794436">
    <property type="component" value="Unassembled WGS sequence"/>
</dbReference>
<evidence type="ECO:0000256" key="3">
    <source>
        <dbReference type="ARBA" id="ARBA00022833"/>
    </source>
</evidence>
<protein>
    <recommendedName>
        <fullName evidence="5">FYVE-type domain-containing protein</fullName>
    </recommendedName>
</protein>
<comment type="caution">
    <text evidence="6">The sequence shown here is derived from an EMBL/GenBank/DDBJ whole genome shotgun (WGS) entry which is preliminary data.</text>
</comment>
<dbReference type="EMBL" id="SPLM01000077">
    <property type="protein sequence ID" value="TMW61177.1"/>
    <property type="molecule type" value="Genomic_DNA"/>
</dbReference>
<dbReference type="SUPFAM" id="SSF57903">
    <property type="entry name" value="FYVE/PHD zinc finger"/>
    <property type="match status" value="1"/>
</dbReference>
<dbReference type="InterPro" id="IPR000306">
    <property type="entry name" value="Znf_FYVE"/>
</dbReference>
<dbReference type="GO" id="GO:0008270">
    <property type="term" value="F:zinc ion binding"/>
    <property type="evidence" value="ECO:0007669"/>
    <property type="project" value="UniProtKB-KW"/>
</dbReference>
<evidence type="ECO:0000259" key="5">
    <source>
        <dbReference type="PROSITE" id="PS50178"/>
    </source>
</evidence>
<name>A0A8K1CDC3_PYTOL</name>
<dbReference type="Gene3D" id="3.30.40.10">
    <property type="entry name" value="Zinc/RING finger domain, C3HC4 (zinc finger)"/>
    <property type="match status" value="1"/>
</dbReference>
<keyword evidence="7" id="KW-1185">Reference proteome</keyword>
<dbReference type="PANTHER" id="PTHR43102:SF2">
    <property type="entry name" value="GAF DOMAIN-CONTAINING PROTEIN"/>
    <property type="match status" value="1"/>
</dbReference>
<keyword evidence="3" id="KW-0862">Zinc</keyword>
<accession>A0A8K1CDC3</accession>
<dbReference type="AlphaFoldDB" id="A0A8K1CDC3"/>
<keyword evidence="1" id="KW-0479">Metal-binding</keyword>
<dbReference type="InterPro" id="IPR017455">
    <property type="entry name" value="Znf_FYVE-rel"/>
</dbReference>
<dbReference type="InterPro" id="IPR013083">
    <property type="entry name" value="Znf_RING/FYVE/PHD"/>
</dbReference>
<gene>
    <name evidence="6" type="ORF">Poli38472_013640</name>
</gene>
<evidence type="ECO:0000313" key="6">
    <source>
        <dbReference type="EMBL" id="TMW61177.1"/>
    </source>
</evidence>
<dbReference type="PROSITE" id="PS50178">
    <property type="entry name" value="ZF_FYVE"/>
    <property type="match status" value="1"/>
</dbReference>
<evidence type="ECO:0000313" key="7">
    <source>
        <dbReference type="Proteomes" id="UP000794436"/>
    </source>
</evidence>
<evidence type="ECO:0000256" key="4">
    <source>
        <dbReference type="PROSITE-ProRule" id="PRU00091"/>
    </source>
</evidence>
<evidence type="ECO:0000256" key="2">
    <source>
        <dbReference type="ARBA" id="ARBA00022771"/>
    </source>
</evidence>
<dbReference type="InterPro" id="IPR011011">
    <property type="entry name" value="Znf_FYVE_PHD"/>
</dbReference>